<dbReference type="Gene3D" id="3.40.50.720">
    <property type="entry name" value="NAD(P)-binding Rossmann-like Domain"/>
    <property type="match status" value="1"/>
</dbReference>
<dbReference type="Gramene" id="KGN58842">
    <property type="protein sequence ID" value="KGN58842"/>
    <property type="gene ID" value="Csa_3G733960"/>
</dbReference>
<keyword evidence="2" id="KW-0560">Oxidoreductase</keyword>
<dbReference type="OMA" id="QFHNSSP"/>
<keyword evidence="1" id="KW-0521">NADP</keyword>
<reference evidence="4 5" key="1">
    <citation type="journal article" date="2009" name="Nat. Genet.">
        <title>The genome of the cucumber, Cucumis sativus L.</title>
        <authorList>
            <person name="Huang S."/>
            <person name="Li R."/>
            <person name="Zhang Z."/>
            <person name="Li L."/>
            <person name="Gu X."/>
            <person name="Fan W."/>
            <person name="Lucas W.J."/>
            <person name="Wang X."/>
            <person name="Xie B."/>
            <person name="Ni P."/>
            <person name="Ren Y."/>
            <person name="Zhu H."/>
            <person name="Li J."/>
            <person name="Lin K."/>
            <person name="Jin W."/>
            <person name="Fei Z."/>
            <person name="Li G."/>
            <person name="Staub J."/>
            <person name="Kilian A."/>
            <person name="van der Vossen E.A."/>
            <person name="Wu Y."/>
            <person name="Guo J."/>
            <person name="He J."/>
            <person name="Jia Z."/>
            <person name="Ren Y."/>
            <person name="Tian G."/>
            <person name="Lu Y."/>
            <person name="Ruan J."/>
            <person name="Qian W."/>
            <person name="Wang M."/>
            <person name="Huang Q."/>
            <person name="Li B."/>
            <person name="Xuan Z."/>
            <person name="Cao J."/>
            <person name="Asan"/>
            <person name="Wu Z."/>
            <person name="Zhang J."/>
            <person name="Cai Q."/>
            <person name="Bai Y."/>
            <person name="Zhao B."/>
            <person name="Han Y."/>
            <person name="Li Y."/>
            <person name="Li X."/>
            <person name="Wang S."/>
            <person name="Shi Q."/>
            <person name="Liu S."/>
            <person name="Cho W.K."/>
            <person name="Kim J.Y."/>
            <person name="Xu Y."/>
            <person name="Heller-Uszynska K."/>
            <person name="Miao H."/>
            <person name="Cheng Z."/>
            <person name="Zhang S."/>
            <person name="Wu J."/>
            <person name="Yang Y."/>
            <person name="Kang H."/>
            <person name="Li M."/>
            <person name="Liang H."/>
            <person name="Ren X."/>
            <person name="Shi Z."/>
            <person name="Wen M."/>
            <person name="Jian M."/>
            <person name="Yang H."/>
            <person name="Zhang G."/>
            <person name="Yang Z."/>
            <person name="Chen R."/>
            <person name="Liu S."/>
            <person name="Li J."/>
            <person name="Ma L."/>
            <person name="Liu H."/>
            <person name="Zhou Y."/>
            <person name="Zhao J."/>
            <person name="Fang X."/>
            <person name="Li G."/>
            <person name="Fang L."/>
            <person name="Li Y."/>
            <person name="Liu D."/>
            <person name="Zheng H."/>
            <person name="Zhang Y."/>
            <person name="Qin N."/>
            <person name="Li Z."/>
            <person name="Yang G."/>
            <person name="Yang S."/>
            <person name="Bolund L."/>
            <person name="Kristiansen K."/>
            <person name="Zheng H."/>
            <person name="Li S."/>
            <person name="Zhang X."/>
            <person name="Yang H."/>
            <person name="Wang J."/>
            <person name="Sun R."/>
            <person name="Zhang B."/>
            <person name="Jiang S."/>
            <person name="Wang J."/>
            <person name="Du Y."/>
            <person name="Li S."/>
        </authorList>
    </citation>
    <scope>NUCLEOTIDE SEQUENCE [LARGE SCALE GENOMIC DNA]</scope>
    <source>
        <strain evidence="5">cv. 9930</strain>
    </source>
</reference>
<dbReference type="InterPro" id="IPR036291">
    <property type="entry name" value="NAD(P)-bd_dom_sf"/>
</dbReference>
<evidence type="ECO:0000313" key="5">
    <source>
        <dbReference type="Proteomes" id="UP000029981"/>
    </source>
</evidence>
<dbReference type="SUPFAM" id="SSF51735">
    <property type="entry name" value="NAD(P)-binding Rossmann-fold domains"/>
    <property type="match status" value="1"/>
</dbReference>
<name>A0A0A0LDM3_CUCSA</name>
<reference evidence="4 5" key="2">
    <citation type="journal article" date="2009" name="PLoS ONE">
        <title>An integrated genetic and cytogenetic map of the cucumber genome.</title>
        <authorList>
            <person name="Ren Y."/>
            <person name="Zhang Z."/>
            <person name="Liu J."/>
            <person name="Staub J.E."/>
            <person name="Han Y."/>
            <person name="Cheng Z."/>
            <person name="Li X."/>
            <person name="Lu J."/>
            <person name="Miao H."/>
            <person name="Kang H."/>
            <person name="Xie B."/>
            <person name="Gu X."/>
            <person name="Wang X."/>
            <person name="Du Y."/>
            <person name="Jin W."/>
            <person name="Huang S."/>
        </authorList>
    </citation>
    <scope>NUCLEOTIDE SEQUENCE [LARGE SCALE GENOMIC DNA]</scope>
    <source>
        <strain evidence="5">cv. 9930</strain>
    </source>
</reference>
<dbReference type="Pfam" id="PF13561">
    <property type="entry name" value="adh_short_C2"/>
    <property type="match status" value="1"/>
</dbReference>
<sequence>MANIRNQRWSLKGMTALVTGGSRGIGRATVEELAEFGARVHTCCRSQEDLDKCLKEWEAMGFKVSGSVCDVQSKEQRKKLMETVSSLFNGTLNILVNNAGRTLSSLKSTVEVTEEDISSVMSTNFESSFHFSQLAYPLLKASGNGSIVFISSVSGLTALPFSTPYAASKAAINQITKNLACEWAKDNIRTNAVAPWIIKTRLVERSNDDPMHVKGIEQLLSVTPLKRAGEPHEVSSMVVFLCLPAASYITGQLFVIDGGHTVKAYPIPDL</sequence>
<protein>
    <submittedName>
        <fullName evidence="4">Uncharacterized protein</fullName>
    </submittedName>
</protein>
<dbReference type="PANTHER" id="PTHR42898:SF6">
    <property type="entry name" value="NADP-DEPENDENT MANNITOL DEHYDROGENASE"/>
    <property type="match status" value="1"/>
</dbReference>
<dbReference type="PRINTS" id="PR00080">
    <property type="entry name" value="SDRFAMILY"/>
</dbReference>
<dbReference type="KEGG" id="csv:101206201"/>
<accession>A0A0A0LDM3</accession>
<evidence type="ECO:0000256" key="3">
    <source>
        <dbReference type="ARBA" id="ARBA00025714"/>
    </source>
</evidence>
<dbReference type="PANTHER" id="PTHR42898">
    <property type="entry name" value="TROPINONE REDUCTASE"/>
    <property type="match status" value="1"/>
</dbReference>
<comment type="similarity">
    <text evidence="3">Belongs to the short-chain dehydrogenases/reductases (SDR) family. SDR65C subfamily.</text>
</comment>
<dbReference type="EMBL" id="CM002924">
    <property type="protein sequence ID" value="KGN58842.1"/>
    <property type="molecule type" value="Genomic_DNA"/>
</dbReference>
<evidence type="ECO:0000256" key="1">
    <source>
        <dbReference type="ARBA" id="ARBA00022857"/>
    </source>
</evidence>
<dbReference type="STRING" id="3659.A0A0A0LDM3"/>
<dbReference type="AlphaFoldDB" id="A0A0A0LDM3"/>
<dbReference type="GO" id="GO:0016491">
    <property type="term" value="F:oxidoreductase activity"/>
    <property type="evidence" value="ECO:0007669"/>
    <property type="project" value="UniProtKB-KW"/>
</dbReference>
<dbReference type="OrthoDB" id="417891at2759"/>
<dbReference type="PRINTS" id="PR00081">
    <property type="entry name" value="GDHRDH"/>
</dbReference>
<reference evidence="4 5" key="3">
    <citation type="journal article" date="2010" name="BMC Genomics">
        <title>Transcriptome sequencing and comparative analysis of cucumber flowers with different sex types.</title>
        <authorList>
            <person name="Guo S."/>
            <person name="Zheng Y."/>
            <person name="Joung J.G."/>
            <person name="Liu S."/>
            <person name="Zhang Z."/>
            <person name="Crasta O.R."/>
            <person name="Sobral B.W."/>
            <person name="Xu Y."/>
            <person name="Huang S."/>
            <person name="Fei Z."/>
        </authorList>
    </citation>
    <scope>NUCLEOTIDE SEQUENCE [LARGE SCALE GENOMIC DNA]</scope>
    <source>
        <strain evidence="5">cv. 9930</strain>
    </source>
</reference>
<evidence type="ECO:0000256" key="2">
    <source>
        <dbReference type="ARBA" id="ARBA00023002"/>
    </source>
</evidence>
<reference evidence="4 5" key="4">
    <citation type="journal article" date="2011" name="BMC Genomics">
        <title>RNA-Seq improves annotation of protein-coding genes in the cucumber genome.</title>
        <authorList>
            <person name="Li Z."/>
            <person name="Zhang Z."/>
            <person name="Yan P."/>
            <person name="Huang S."/>
            <person name="Fei Z."/>
            <person name="Lin K."/>
        </authorList>
    </citation>
    <scope>NUCLEOTIDE SEQUENCE [LARGE SCALE GENOMIC DNA]</scope>
    <source>
        <strain evidence="5">cv. 9930</strain>
    </source>
</reference>
<organism evidence="4 5">
    <name type="scientific">Cucumis sativus</name>
    <name type="common">Cucumber</name>
    <dbReference type="NCBI Taxonomy" id="3659"/>
    <lineage>
        <taxon>Eukaryota</taxon>
        <taxon>Viridiplantae</taxon>
        <taxon>Streptophyta</taxon>
        <taxon>Embryophyta</taxon>
        <taxon>Tracheophyta</taxon>
        <taxon>Spermatophyta</taxon>
        <taxon>Magnoliopsida</taxon>
        <taxon>eudicotyledons</taxon>
        <taxon>Gunneridae</taxon>
        <taxon>Pentapetalae</taxon>
        <taxon>rosids</taxon>
        <taxon>fabids</taxon>
        <taxon>Cucurbitales</taxon>
        <taxon>Cucurbitaceae</taxon>
        <taxon>Benincaseae</taxon>
        <taxon>Cucumis</taxon>
    </lineage>
</organism>
<keyword evidence="5" id="KW-1185">Reference proteome</keyword>
<evidence type="ECO:0000313" key="4">
    <source>
        <dbReference type="EMBL" id="KGN58842.1"/>
    </source>
</evidence>
<dbReference type="FunFam" id="3.40.50.720:FF:000084">
    <property type="entry name" value="Short-chain dehydrogenase reductase"/>
    <property type="match status" value="1"/>
</dbReference>
<dbReference type="Proteomes" id="UP000029981">
    <property type="component" value="Chromosome 3"/>
</dbReference>
<dbReference type="InterPro" id="IPR020904">
    <property type="entry name" value="Sc_DH/Rdtase_CS"/>
</dbReference>
<proteinExistence type="inferred from homology"/>
<dbReference type="InterPro" id="IPR045000">
    <property type="entry name" value="TR"/>
</dbReference>
<dbReference type="PROSITE" id="PS00061">
    <property type="entry name" value="ADH_SHORT"/>
    <property type="match status" value="1"/>
</dbReference>
<dbReference type="InterPro" id="IPR002347">
    <property type="entry name" value="SDR_fam"/>
</dbReference>
<gene>
    <name evidence="4" type="ORF">Csa_3G733960</name>
</gene>
<dbReference type="eggNOG" id="KOG0725">
    <property type="taxonomic scope" value="Eukaryota"/>
</dbReference>